<gene>
    <name evidence="1" type="ORF">LTR78_010644</name>
</gene>
<dbReference type="AlphaFoldDB" id="A0AAE0TMA8"/>
<sequence length="153" mass="15529">MSSCAAAVAATACCDSSGSCYTKSGTTAGGLNWCYGFQNGQKPWTAGDNGAAKCLVNLHLNQNSACITTAGSSCDDAGNSPEVLCAHSTELFGGYQLDSDDASAIQAAMDDAFASGLMWSDSTAQGPGYVVFTHVADNGSGVKGIQIFNNNLC</sequence>
<dbReference type="Proteomes" id="UP001274830">
    <property type="component" value="Unassembled WGS sequence"/>
</dbReference>
<comment type="caution">
    <text evidence="1">The sequence shown here is derived from an EMBL/GenBank/DDBJ whole genome shotgun (WGS) entry which is preliminary data.</text>
</comment>
<name>A0AAE0TMA8_9PEZI</name>
<accession>A0AAE0TMA8</accession>
<evidence type="ECO:0000313" key="1">
    <source>
        <dbReference type="EMBL" id="KAK3669497.1"/>
    </source>
</evidence>
<evidence type="ECO:0000313" key="2">
    <source>
        <dbReference type="Proteomes" id="UP001274830"/>
    </source>
</evidence>
<organism evidence="1 2">
    <name type="scientific">Recurvomyces mirabilis</name>
    <dbReference type="NCBI Taxonomy" id="574656"/>
    <lineage>
        <taxon>Eukaryota</taxon>
        <taxon>Fungi</taxon>
        <taxon>Dikarya</taxon>
        <taxon>Ascomycota</taxon>
        <taxon>Pezizomycotina</taxon>
        <taxon>Dothideomycetes</taxon>
        <taxon>Dothideomycetidae</taxon>
        <taxon>Mycosphaerellales</taxon>
        <taxon>Teratosphaeriaceae</taxon>
        <taxon>Recurvomyces</taxon>
    </lineage>
</organism>
<dbReference type="EMBL" id="JAUTXT010000082">
    <property type="protein sequence ID" value="KAK3669497.1"/>
    <property type="molecule type" value="Genomic_DNA"/>
</dbReference>
<keyword evidence="2" id="KW-1185">Reference proteome</keyword>
<reference evidence="1" key="1">
    <citation type="submission" date="2023-07" db="EMBL/GenBank/DDBJ databases">
        <title>Black Yeasts Isolated from many extreme environments.</title>
        <authorList>
            <person name="Coleine C."/>
            <person name="Stajich J.E."/>
            <person name="Selbmann L."/>
        </authorList>
    </citation>
    <scope>NUCLEOTIDE SEQUENCE</scope>
    <source>
        <strain evidence="1">CCFEE 5485</strain>
    </source>
</reference>
<protein>
    <submittedName>
        <fullName evidence="1">Uncharacterized protein</fullName>
    </submittedName>
</protein>
<proteinExistence type="predicted"/>